<dbReference type="InterPro" id="IPR029021">
    <property type="entry name" value="Prot-tyrosine_phosphatase-like"/>
</dbReference>
<dbReference type="SMART" id="SM00404">
    <property type="entry name" value="PTPc_motif"/>
    <property type="match status" value="1"/>
</dbReference>
<dbReference type="GO" id="GO:0043235">
    <property type="term" value="C:receptor complex"/>
    <property type="evidence" value="ECO:0007669"/>
    <property type="project" value="TreeGrafter"/>
</dbReference>
<keyword evidence="7" id="KW-1185">Reference proteome</keyword>
<dbReference type="PROSITE" id="PS50056">
    <property type="entry name" value="TYR_PHOSPHATASE_2"/>
    <property type="match status" value="1"/>
</dbReference>
<dbReference type="PRINTS" id="PR00700">
    <property type="entry name" value="PRTYPHPHTASE"/>
</dbReference>
<proteinExistence type="predicted"/>
<evidence type="ECO:0000313" key="7">
    <source>
        <dbReference type="Proteomes" id="UP000823561"/>
    </source>
</evidence>
<dbReference type="PROSITE" id="PS00383">
    <property type="entry name" value="TYR_PHOSPHATASE_1"/>
    <property type="match status" value="1"/>
</dbReference>
<evidence type="ECO:0000256" key="2">
    <source>
        <dbReference type="ARBA" id="ARBA00022989"/>
    </source>
</evidence>
<name>A0AAV6GEY9_9TELE</name>
<evidence type="ECO:0000256" key="3">
    <source>
        <dbReference type="ARBA" id="ARBA00023180"/>
    </source>
</evidence>
<dbReference type="AlphaFoldDB" id="A0AAV6GEY9"/>
<accession>A0AAV6GEY9</accession>
<dbReference type="Gene3D" id="3.90.190.10">
    <property type="entry name" value="Protein tyrosine phosphatase superfamily"/>
    <property type="match status" value="2"/>
</dbReference>
<organism evidence="6 7">
    <name type="scientific">Alosa alosa</name>
    <name type="common">allis shad</name>
    <dbReference type="NCBI Taxonomy" id="278164"/>
    <lineage>
        <taxon>Eukaryota</taxon>
        <taxon>Metazoa</taxon>
        <taxon>Chordata</taxon>
        <taxon>Craniata</taxon>
        <taxon>Vertebrata</taxon>
        <taxon>Euteleostomi</taxon>
        <taxon>Actinopterygii</taxon>
        <taxon>Neopterygii</taxon>
        <taxon>Teleostei</taxon>
        <taxon>Clupei</taxon>
        <taxon>Clupeiformes</taxon>
        <taxon>Clupeoidei</taxon>
        <taxon>Clupeidae</taxon>
        <taxon>Alosa</taxon>
    </lineage>
</organism>
<gene>
    <name evidence="6" type="ORF">AALO_G00147650</name>
</gene>
<dbReference type="SMART" id="SM00194">
    <property type="entry name" value="PTPc"/>
    <property type="match status" value="1"/>
</dbReference>
<evidence type="ECO:0000313" key="6">
    <source>
        <dbReference type="EMBL" id="KAG5273099.1"/>
    </source>
</evidence>
<dbReference type="InterPro" id="IPR003595">
    <property type="entry name" value="Tyr_Pase_cat"/>
</dbReference>
<evidence type="ECO:0000256" key="1">
    <source>
        <dbReference type="ARBA" id="ARBA00022692"/>
    </source>
</evidence>
<keyword evidence="1" id="KW-0812">Transmembrane</keyword>
<keyword evidence="2" id="KW-0472">Membrane</keyword>
<dbReference type="Pfam" id="PF00102">
    <property type="entry name" value="Y_phosphatase"/>
    <property type="match status" value="1"/>
</dbReference>
<dbReference type="PROSITE" id="PS50055">
    <property type="entry name" value="TYR_PHOSPHATASE_PTP"/>
    <property type="match status" value="1"/>
</dbReference>
<protein>
    <recommendedName>
        <fullName evidence="8">Protein tyrosine phosphatase</fullName>
    </recommendedName>
</protein>
<evidence type="ECO:0000259" key="5">
    <source>
        <dbReference type="PROSITE" id="PS50056"/>
    </source>
</evidence>
<keyword evidence="2" id="KW-1133">Transmembrane helix</keyword>
<dbReference type="PANTHER" id="PTHR46957">
    <property type="entry name" value="CYTOKINE RECEPTOR"/>
    <property type="match status" value="1"/>
</dbReference>
<feature type="domain" description="Tyrosine specific protein phosphatases" evidence="5">
    <location>
        <begin position="210"/>
        <end position="284"/>
    </location>
</feature>
<dbReference type="InterPro" id="IPR016130">
    <property type="entry name" value="Tyr_Pase_AS"/>
</dbReference>
<dbReference type="SUPFAM" id="SSF52799">
    <property type="entry name" value="(Phosphotyrosine protein) phosphatases II"/>
    <property type="match status" value="1"/>
</dbReference>
<evidence type="ECO:0008006" key="8">
    <source>
        <dbReference type="Google" id="ProtNLM"/>
    </source>
</evidence>
<sequence>MSSKMCMITWKSIHQRKLEGGTYSPREAEIVDTKFKLDQLIAVADLELKEEKINRYSSFFFRRKEIFVIQLLSYRKSLKPVTKKGFLQHVEDLCANDNAKFQEEFSELPKLLPDLATSDANLPWNRSKNRFTNVKPWLKAMNIAGYLCPNEFIATQGTVDGFVVISTGRRIISNSVWGHCHHQTHRRRVPGLDCQSTESGEEHGVPESSTTLIQFVKSIRSNHGHDNTTIVVHCSAGVGRTGVFITLNHLIQHARDHDFVDIYGLVAKLRSESMCMVQNLAQYMFLHQSTLDLLSSKSNSQSIWFVNYSALEKMDSLDAMEGDVELEWEETTM</sequence>
<dbReference type="GO" id="GO:0004725">
    <property type="term" value="F:protein tyrosine phosphatase activity"/>
    <property type="evidence" value="ECO:0007669"/>
    <property type="project" value="InterPro"/>
</dbReference>
<dbReference type="EMBL" id="JADWDJ010000011">
    <property type="protein sequence ID" value="KAG5273099.1"/>
    <property type="molecule type" value="Genomic_DNA"/>
</dbReference>
<comment type="caution">
    <text evidence="6">The sequence shown here is derived from an EMBL/GenBank/DDBJ whole genome shotgun (WGS) entry which is preliminary data.</text>
</comment>
<dbReference type="InterPro" id="IPR000242">
    <property type="entry name" value="PTP_cat"/>
</dbReference>
<feature type="domain" description="Tyrosine-protein phosphatase" evidence="4">
    <location>
        <begin position="183"/>
        <end position="293"/>
    </location>
</feature>
<dbReference type="InterPro" id="IPR000387">
    <property type="entry name" value="Tyr_Pase_dom"/>
</dbReference>
<keyword evidence="3" id="KW-0325">Glycoprotein</keyword>
<dbReference type="InterPro" id="IPR050713">
    <property type="entry name" value="RTP_Phos/Ushers"/>
</dbReference>
<evidence type="ECO:0000259" key="4">
    <source>
        <dbReference type="PROSITE" id="PS50055"/>
    </source>
</evidence>
<dbReference type="Proteomes" id="UP000823561">
    <property type="component" value="Chromosome 11"/>
</dbReference>
<reference evidence="6" key="1">
    <citation type="submission" date="2020-10" db="EMBL/GenBank/DDBJ databases">
        <title>Chromosome-scale genome assembly of the Allis shad, Alosa alosa.</title>
        <authorList>
            <person name="Margot Z."/>
            <person name="Christophe K."/>
            <person name="Cabau C."/>
            <person name="Louis A."/>
            <person name="Berthelot C."/>
            <person name="Parey E."/>
            <person name="Roest Crollius H."/>
            <person name="Montfort J."/>
            <person name="Robinson-Rechavi M."/>
            <person name="Bucao C."/>
            <person name="Bouchez O."/>
            <person name="Gislard M."/>
            <person name="Lluch J."/>
            <person name="Milhes M."/>
            <person name="Lampietro C."/>
            <person name="Lopez Roques C."/>
            <person name="Donnadieu C."/>
            <person name="Braasch I."/>
            <person name="Desvignes T."/>
            <person name="Postlethwait J."/>
            <person name="Bobe J."/>
            <person name="Guiguen Y."/>
        </authorList>
    </citation>
    <scope>NUCLEOTIDE SEQUENCE</scope>
    <source>
        <strain evidence="6">M-15738</strain>
        <tissue evidence="6">Blood</tissue>
    </source>
</reference>
<dbReference type="PANTHER" id="PTHR46957:SF1">
    <property type="entry name" value="PHOSPHATIDYLINOSITOL PHOSPHATASE PTPRQ"/>
    <property type="match status" value="1"/>
</dbReference>